<protein>
    <submittedName>
        <fullName evidence="2">Uncharacterized protein</fullName>
    </submittedName>
</protein>
<reference evidence="2 3" key="1">
    <citation type="submission" date="2019-06" db="EMBL/GenBank/DDBJ databases">
        <title>A chromosomal-level reference genome of Carpinus fangiana (Coryloideae, Betulaceae).</title>
        <authorList>
            <person name="Yang X."/>
            <person name="Wang Z."/>
            <person name="Zhang L."/>
            <person name="Hao G."/>
            <person name="Liu J."/>
            <person name="Yang Y."/>
        </authorList>
    </citation>
    <scope>NUCLEOTIDE SEQUENCE [LARGE SCALE GENOMIC DNA]</scope>
    <source>
        <strain evidence="2">Cfa_2016G</strain>
        <tissue evidence="2">Leaf</tissue>
    </source>
</reference>
<evidence type="ECO:0000256" key="1">
    <source>
        <dbReference type="SAM" id="MobiDB-lite"/>
    </source>
</evidence>
<proteinExistence type="predicted"/>
<feature type="region of interest" description="Disordered" evidence="1">
    <location>
        <begin position="1"/>
        <end position="67"/>
    </location>
</feature>
<name>A0A5N6L637_9ROSI</name>
<evidence type="ECO:0000313" key="3">
    <source>
        <dbReference type="Proteomes" id="UP000327013"/>
    </source>
</evidence>
<dbReference type="OrthoDB" id="1602275at2759"/>
<organism evidence="2 3">
    <name type="scientific">Carpinus fangiana</name>
    <dbReference type="NCBI Taxonomy" id="176857"/>
    <lineage>
        <taxon>Eukaryota</taxon>
        <taxon>Viridiplantae</taxon>
        <taxon>Streptophyta</taxon>
        <taxon>Embryophyta</taxon>
        <taxon>Tracheophyta</taxon>
        <taxon>Spermatophyta</taxon>
        <taxon>Magnoliopsida</taxon>
        <taxon>eudicotyledons</taxon>
        <taxon>Gunneridae</taxon>
        <taxon>Pentapetalae</taxon>
        <taxon>rosids</taxon>
        <taxon>fabids</taxon>
        <taxon>Fagales</taxon>
        <taxon>Betulaceae</taxon>
        <taxon>Carpinus</taxon>
    </lineage>
</organism>
<accession>A0A5N6L637</accession>
<sequence length="174" mass="19116">MSYRGKTRVRRQPTVRLTSGAQALRSSPPPANREQEGPAVDDSDKTQPPKDNMGNKAGGALDMHPDDPARREMMKVLIPTDPAATSSMTEGTVRWVPNNAYSQAIGNKPEYAGQVRQVGPNILPICGSIHLYYRPVQPRSLNPKSVVVSQMIEAAFQTDRETHRAEIDALLEAQ</sequence>
<feature type="compositionally biased region" description="Basic residues" evidence="1">
    <location>
        <begin position="1"/>
        <end position="13"/>
    </location>
</feature>
<gene>
    <name evidence="2" type="ORF">FH972_027141</name>
</gene>
<keyword evidence="3" id="KW-1185">Reference proteome</keyword>
<dbReference type="EMBL" id="VIBQ01000506">
    <property type="protein sequence ID" value="KAC1299283.1"/>
    <property type="molecule type" value="Genomic_DNA"/>
</dbReference>
<evidence type="ECO:0000313" key="2">
    <source>
        <dbReference type="EMBL" id="KAC1299283.1"/>
    </source>
</evidence>
<feature type="compositionally biased region" description="Polar residues" evidence="1">
    <location>
        <begin position="15"/>
        <end position="25"/>
    </location>
</feature>
<dbReference type="Proteomes" id="UP000327013">
    <property type="component" value="Unassembled WGS sequence"/>
</dbReference>
<comment type="caution">
    <text evidence="2">The sequence shown here is derived from an EMBL/GenBank/DDBJ whole genome shotgun (WGS) entry which is preliminary data.</text>
</comment>
<dbReference type="AlphaFoldDB" id="A0A5N6L637"/>